<evidence type="ECO:0000313" key="4">
    <source>
        <dbReference type="Proteomes" id="UP000184334"/>
    </source>
</evidence>
<comment type="caution">
    <text evidence="3">The sequence shown here is derived from an EMBL/GenBank/DDBJ whole genome shotgun (WGS) entry which is preliminary data.</text>
</comment>
<dbReference type="InterPro" id="IPR003346">
    <property type="entry name" value="Transposase_20"/>
</dbReference>
<evidence type="ECO:0000256" key="1">
    <source>
        <dbReference type="SAM" id="MobiDB-lite"/>
    </source>
</evidence>
<gene>
    <name evidence="3" type="ORF">SAMN02745164_02236</name>
</gene>
<dbReference type="GO" id="GO:0006313">
    <property type="term" value="P:DNA transposition"/>
    <property type="evidence" value="ECO:0007669"/>
    <property type="project" value="InterPro"/>
</dbReference>
<dbReference type="GO" id="GO:0003677">
    <property type="term" value="F:DNA binding"/>
    <property type="evidence" value="ECO:0007669"/>
    <property type="project" value="InterPro"/>
</dbReference>
<dbReference type="PANTHER" id="PTHR33055:SF15">
    <property type="entry name" value="TRANSPOSASE-RELATED"/>
    <property type="match status" value="1"/>
</dbReference>
<name>A0A1M5AP66_MARH1</name>
<accession>A0A1M5AP66</accession>
<dbReference type="RefSeq" id="WP_072866089.1">
    <property type="nucleotide sequence ID" value="NZ_FQUI01000069.1"/>
</dbReference>
<dbReference type="GO" id="GO:0004803">
    <property type="term" value="F:transposase activity"/>
    <property type="evidence" value="ECO:0007669"/>
    <property type="project" value="InterPro"/>
</dbReference>
<proteinExistence type="predicted"/>
<dbReference type="OrthoDB" id="40010at2"/>
<feature type="region of interest" description="Disordered" evidence="1">
    <location>
        <begin position="1"/>
        <end position="34"/>
    </location>
</feature>
<dbReference type="Proteomes" id="UP000184334">
    <property type="component" value="Unassembled WGS sequence"/>
</dbReference>
<dbReference type="AlphaFoldDB" id="A0A1M5AP66"/>
<dbReference type="Pfam" id="PF02371">
    <property type="entry name" value="Transposase_20"/>
    <property type="match status" value="1"/>
</dbReference>
<evidence type="ECO:0000313" key="3">
    <source>
        <dbReference type="EMBL" id="SHF31965.1"/>
    </source>
</evidence>
<protein>
    <submittedName>
        <fullName evidence="3">Transposase IS116/IS110/IS902 family protein</fullName>
    </submittedName>
</protein>
<reference evidence="3" key="1">
    <citation type="submission" date="2016-11" db="EMBL/GenBank/DDBJ databases">
        <authorList>
            <person name="Varghese N."/>
            <person name="Submissions S."/>
        </authorList>
    </citation>
    <scope>NUCLEOTIDE SEQUENCE [LARGE SCALE GENOMIC DNA]</scope>
    <source>
        <strain evidence="3">DSM 16785</strain>
    </source>
</reference>
<feature type="domain" description="Transposase IS116/IS110/IS902 C-terminal" evidence="2">
    <location>
        <begin position="48"/>
        <end position="101"/>
    </location>
</feature>
<dbReference type="InterPro" id="IPR047650">
    <property type="entry name" value="Transpos_IS110"/>
</dbReference>
<sequence>MNIQNEYFDGNNSNNNKYDDNKNNYNHGDNINKEKIDKENPYYQAYKAIITIPGSGELVTPLTIISEIGNISRFESKKHFVSYIGLDPTISQSGKYRKNKKI</sequence>
<dbReference type="STRING" id="1122195.SAMN02745164_02236"/>
<keyword evidence="4" id="KW-1185">Reference proteome</keyword>
<dbReference type="EMBL" id="FQUI01000069">
    <property type="protein sequence ID" value="SHF31965.1"/>
    <property type="molecule type" value="Genomic_DNA"/>
</dbReference>
<evidence type="ECO:0000259" key="2">
    <source>
        <dbReference type="Pfam" id="PF02371"/>
    </source>
</evidence>
<dbReference type="PANTHER" id="PTHR33055">
    <property type="entry name" value="TRANSPOSASE FOR INSERTION SEQUENCE ELEMENT IS1111A"/>
    <property type="match status" value="1"/>
</dbReference>
<organism evidence="3 4">
    <name type="scientific">Marinitoga hydrogenitolerans (strain DSM 16785 / JCM 12826 / AT1271)</name>
    <dbReference type="NCBI Taxonomy" id="1122195"/>
    <lineage>
        <taxon>Bacteria</taxon>
        <taxon>Thermotogati</taxon>
        <taxon>Thermotogota</taxon>
        <taxon>Thermotogae</taxon>
        <taxon>Petrotogales</taxon>
        <taxon>Petrotogaceae</taxon>
        <taxon>Marinitoga</taxon>
    </lineage>
</organism>